<keyword evidence="1" id="KW-0413">Isomerase</keyword>
<dbReference type="Proteomes" id="UP001281147">
    <property type="component" value="Unassembled WGS sequence"/>
</dbReference>
<dbReference type="EC" id="5.2.1.8" evidence="1"/>
<comment type="caution">
    <text evidence="1">The sequence shown here is derived from an EMBL/GenBank/DDBJ whole genome shotgun (WGS) entry which is preliminary data.</text>
</comment>
<organism evidence="1 2">
    <name type="scientific">Vermiconidia calcicola</name>
    <dbReference type="NCBI Taxonomy" id="1690605"/>
    <lineage>
        <taxon>Eukaryota</taxon>
        <taxon>Fungi</taxon>
        <taxon>Dikarya</taxon>
        <taxon>Ascomycota</taxon>
        <taxon>Pezizomycotina</taxon>
        <taxon>Dothideomycetes</taxon>
        <taxon>Dothideomycetidae</taxon>
        <taxon>Mycosphaerellales</taxon>
        <taxon>Extremaceae</taxon>
        <taxon>Vermiconidia</taxon>
    </lineage>
</organism>
<gene>
    <name evidence="1" type="primary">pin1_3</name>
    <name evidence="1" type="ORF">LTR37_015883</name>
</gene>
<protein>
    <submittedName>
        <fullName evidence="1">Peptidyl-prolyl cis-trans isomerase Pin1</fullName>
        <ecNumber evidence="1">5.2.1.8</ecNumber>
    </submittedName>
</protein>
<accession>A0ACC3MQ37</accession>
<sequence>MASQATGLPAGWEVRHSNSKNLPYYFNTSTKESRWEPPTETDSETLKHYMGQYHTANLKDGMGVDHDLNGKIRAAHLLVKHRDSRRPSSWREAQITRSKDEAMNIIQGHEQRIKSGSTSLGDLATTESDCSSARKRGDLGFFGRGDMQKEFEEASFTLKPGEISQVVQTASGLHLIERPSQSQPGHRRPSWAKKDSTYKTYISRATVRHRASGDYGLDNFSYDEVYLAEWQMPHGLIRHLTQELRDAATNWVFAGAALCTALERVERMQEETVHRADPAITHKHLLGRRASDLTEAVVGAETPTRSSSTSSGFSTPTSVADHRNDSLMHPVPQLPVNMMGMESPPFTPVDTRTLNTPAPEPLSAGSNVTPPDLDSVTAQLSPFSTRSMCTTGSSGIPTKNDKAWEYFVGSLNEETTDLRRNALMRLKGYSRTIDTTCTELAWDHDISTELKASLEKFVQWWKVMKPKVTVYQKRVEALEKKVAATKSEVEYARNSTCGLSF</sequence>
<name>A0ACC3MQ37_9PEZI</name>
<keyword evidence="2" id="KW-1185">Reference proteome</keyword>
<dbReference type="EMBL" id="JAUTXU010000183">
    <property type="protein sequence ID" value="KAK3700555.1"/>
    <property type="molecule type" value="Genomic_DNA"/>
</dbReference>
<evidence type="ECO:0000313" key="2">
    <source>
        <dbReference type="Proteomes" id="UP001281147"/>
    </source>
</evidence>
<evidence type="ECO:0000313" key="1">
    <source>
        <dbReference type="EMBL" id="KAK3700555.1"/>
    </source>
</evidence>
<proteinExistence type="predicted"/>
<reference evidence="1" key="1">
    <citation type="submission" date="2023-07" db="EMBL/GenBank/DDBJ databases">
        <title>Black Yeasts Isolated from many extreme environments.</title>
        <authorList>
            <person name="Coleine C."/>
            <person name="Stajich J.E."/>
            <person name="Selbmann L."/>
        </authorList>
    </citation>
    <scope>NUCLEOTIDE SEQUENCE</scope>
    <source>
        <strain evidence="1">CCFEE 5714</strain>
    </source>
</reference>